<sequence length="343" mass="35931">MSSGRHAAPSAARQQAQRSKRTRIISAAIIIVLIAALVLVGVFVRPLITGSTGKQANNSASSTTSASKSATQHKQKTKQQANTDTTDASSQDAETTAPVDLGQQRVDAVRQTVESTIASYPGTWSVYIADLESGKEATIGDSQPLVAASLIKLYIMLAVFDGIEQGTITDTATIDADLTQMITVSSNDAANRLLAVIGGTQGTAQAIATVTDTAQRYGFTGTQELRALTGMASGNTVENWTSSLDCGRFLMKAYNGELVSQNASKRMTDLLLGQTRRSKIPAGVPAGIQVANKTGELAAVQNDVAIVYGTHPYVLAVMANNVDGSAVTRISSLSAAVYQAFEQ</sequence>
<feature type="compositionally biased region" description="Low complexity" evidence="1">
    <location>
        <begin position="54"/>
        <end position="70"/>
    </location>
</feature>
<name>A0A430FJW0_9BIFI</name>
<dbReference type="RefSeq" id="WP_241217039.1">
    <property type="nucleotide sequence ID" value="NZ_QXGL01000003.1"/>
</dbReference>
<dbReference type="InterPro" id="IPR000871">
    <property type="entry name" value="Beta-lactam_class-A"/>
</dbReference>
<feature type="transmembrane region" description="Helical" evidence="2">
    <location>
        <begin position="24"/>
        <end position="44"/>
    </location>
</feature>
<reference evidence="4 5" key="1">
    <citation type="submission" date="2018-09" db="EMBL/GenBank/DDBJ databases">
        <title>Characterization of the phylogenetic diversity of five novel species belonging to the genus Bifidobacterium.</title>
        <authorList>
            <person name="Lugli G.A."/>
            <person name="Duranti S."/>
            <person name="Milani C."/>
        </authorList>
    </citation>
    <scope>NUCLEOTIDE SEQUENCE [LARGE SCALE GENOMIC DNA]</scope>
    <source>
        <strain evidence="4 5">2034B</strain>
    </source>
</reference>
<keyword evidence="5" id="KW-1185">Reference proteome</keyword>
<evidence type="ECO:0000256" key="1">
    <source>
        <dbReference type="SAM" id="MobiDB-lite"/>
    </source>
</evidence>
<evidence type="ECO:0000256" key="2">
    <source>
        <dbReference type="SAM" id="Phobius"/>
    </source>
</evidence>
<feature type="domain" description="Beta-lactamase class A catalytic" evidence="3">
    <location>
        <begin position="178"/>
        <end position="318"/>
    </location>
</feature>
<accession>A0A430FJW0</accession>
<comment type="caution">
    <text evidence="4">The sequence shown here is derived from an EMBL/GenBank/DDBJ whole genome shotgun (WGS) entry which is preliminary data.</text>
</comment>
<keyword evidence="2" id="KW-0812">Transmembrane</keyword>
<dbReference type="PANTHER" id="PTHR35333:SF3">
    <property type="entry name" value="BETA-LACTAMASE-TYPE TRANSPEPTIDASE FOLD CONTAINING PROTEIN"/>
    <property type="match status" value="1"/>
</dbReference>
<dbReference type="Gene3D" id="3.40.710.10">
    <property type="entry name" value="DD-peptidase/beta-lactamase superfamily"/>
    <property type="match status" value="1"/>
</dbReference>
<dbReference type="AlphaFoldDB" id="A0A430FJW0"/>
<keyword evidence="2" id="KW-1133">Transmembrane helix</keyword>
<feature type="domain" description="Beta-lactamase class A catalytic" evidence="3">
    <location>
        <begin position="125"/>
        <end position="170"/>
    </location>
</feature>
<dbReference type="InterPro" id="IPR012338">
    <property type="entry name" value="Beta-lactam/transpept-like"/>
</dbReference>
<protein>
    <submittedName>
        <fullName evidence="4">Beta-lactamase (Class A)</fullName>
    </submittedName>
</protein>
<keyword evidence="2" id="KW-0472">Membrane</keyword>
<dbReference type="EMBL" id="QXGL01000003">
    <property type="protein sequence ID" value="RSX53062.1"/>
    <property type="molecule type" value="Genomic_DNA"/>
</dbReference>
<dbReference type="GO" id="GO:0008800">
    <property type="term" value="F:beta-lactamase activity"/>
    <property type="evidence" value="ECO:0007669"/>
    <property type="project" value="InterPro"/>
</dbReference>
<dbReference type="PANTHER" id="PTHR35333">
    <property type="entry name" value="BETA-LACTAMASE"/>
    <property type="match status" value="1"/>
</dbReference>
<proteinExistence type="predicted"/>
<dbReference type="GO" id="GO:0030655">
    <property type="term" value="P:beta-lactam antibiotic catabolic process"/>
    <property type="evidence" value="ECO:0007669"/>
    <property type="project" value="InterPro"/>
</dbReference>
<dbReference type="GO" id="GO:0046677">
    <property type="term" value="P:response to antibiotic"/>
    <property type="evidence" value="ECO:0007669"/>
    <property type="project" value="InterPro"/>
</dbReference>
<feature type="region of interest" description="Disordered" evidence="1">
    <location>
        <begin position="53"/>
        <end position="103"/>
    </location>
</feature>
<evidence type="ECO:0000313" key="5">
    <source>
        <dbReference type="Proteomes" id="UP000287533"/>
    </source>
</evidence>
<feature type="compositionally biased region" description="Polar residues" evidence="1">
    <location>
        <begin position="82"/>
        <end position="94"/>
    </location>
</feature>
<evidence type="ECO:0000313" key="4">
    <source>
        <dbReference type="EMBL" id="RSX53062.1"/>
    </source>
</evidence>
<dbReference type="Pfam" id="PF13354">
    <property type="entry name" value="Beta-lactamase2"/>
    <property type="match status" value="2"/>
</dbReference>
<dbReference type="Proteomes" id="UP000287533">
    <property type="component" value="Unassembled WGS sequence"/>
</dbReference>
<organism evidence="4 5">
    <name type="scientific">Bifidobacterium goeldii</name>
    <dbReference type="NCBI Taxonomy" id="2306975"/>
    <lineage>
        <taxon>Bacteria</taxon>
        <taxon>Bacillati</taxon>
        <taxon>Actinomycetota</taxon>
        <taxon>Actinomycetes</taxon>
        <taxon>Bifidobacteriales</taxon>
        <taxon>Bifidobacteriaceae</taxon>
        <taxon>Bifidobacterium</taxon>
    </lineage>
</organism>
<gene>
    <name evidence="4" type="ORF">D2E25_1035</name>
</gene>
<dbReference type="SUPFAM" id="SSF56601">
    <property type="entry name" value="beta-lactamase/transpeptidase-like"/>
    <property type="match status" value="1"/>
</dbReference>
<evidence type="ECO:0000259" key="3">
    <source>
        <dbReference type="Pfam" id="PF13354"/>
    </source>
</evidence>
<dbReference type="InterPro" id="IPR045155">
    <property type="entry name" value="Beta-lactam_cat"/>
</dbReference>